<dbReference type="InterPro" id="IPR029063">
    <property type="entry name" value="SAM-dependent_MTases_sf"/>
</dbReference>
<dbReference type="EMBL" id="OJIN01000008">
    <property type="protein sequence ID" value="SPD71816.1"/>
    <property type="molecule type" value="Genomic_DNA"/>
</dbReference>
<dbReference type="AlphaFoldDB" id="A0A445MQU0"/>
<protein>
    <submittedName>
        <fullName evidence="1">Uncharacterized protein</fullName>
    </submittedName>
</protein>
<evidence type="ECO:0000313" key="1">
    <source>
        <dbReference type="EMBL" id="SPD71816.1"/>
    </source>
</evidence>
<reference evidence="1" key="1">
    <citation type="submission" date="2018-01" db="EMBL/GenBank/DDBJ databases">
        <authorList>
            <person name="Regsiter A."/>
            <person name="William W."/>
        </authorList>
    </citation>
    <scope>NUCLEOTIDE SEQUENCE</scope>
    <source>
        <strain evidence="1">TRIP AH-1</strain>
    </source>
</reference>
<dbReference type="PANTHER" id="PTHR14614">
    <property type="entry name" value="HEPATOCELLULAR CARCINOMA-ASSOCIATED ANTIGEN"/>
    <property type="match status" value="1"/>
</dbReference>
<dbReference type="PANTHER" id="PTHR14614:SF132">
    <property type="entry name" value="PROTEIN-LYSINE METHYLTRANSFERASE C42C1.13"/>
    <property type="match status" value="1"/>
</dbReference>
<organism evidence="1">
    <name type="scientific">uncultured Desulfobacterium sp</name>
    <dbReference type="NCBI Taxonomy" id="201089"/>
    <lineage>
        <taxon>Bacteria</taxon>
        <taxon>Pseudomonadati</taxon>
        <taxon>Thermodesulfobacteriota</taxon>
        <taxon>Desulfobacteria</taxon>
        <taxon>Desulfobacterales</taxon>
        <taxon>Desulfobacteriaceae</taxon>
        <taxon>Desulfobacterium</taxon>
        <taxon>environmental samples</taxon>
    </lineage>
</organism>
<dbReference type="SUPFAM" id="SSF53335">
    <property type="entry name" value="S-adenosyl-L-methionine-dependent methyltransferases"/>
    <property type="match status" value="1"/>
</dbReference>
<dbReference type="CDD" id="cd02440">
    <property type="entry name" value="AdoMet_MTases"/>
    <property type="match status" value="1"/>
</dbReference>
<proteinExistence type="predicted"/>
<accession>A0A445MQU0</accession>
<dbReference type="InterPro" id="IPR019410">
    <property type="entry name" value="Methyltransf_16"/>
</dbReference>
<dbReference type="Gene3D" id="3.40.50.150">
    <property type="entry name" value="Vaccinia Virus protein VP39"/>
    <property type="match status" value="1"/>
</dbReference>
<dbReference type="Pfam" id="PF10294">
    <property type="entry name" value="Methyltransf_16"/>
    <property type="match status" value="1"/>
</dbReference>
<name>A0A445MQU0_9BACT</name>
<gene>
    <name evidence="1" type="ORF">PITCH_A1050016</name>
</gene>
<sequence length="207" mass="23625">MTDNGKNEIYEYGVHVYRARHEKIRALKRLHSPRCHGFRVWPSSWLLMDFFERTILPKGTRVIEVGCGWGLSGIYCAKKFEATVTGADKDPEVFPYLLLHAEINRTPITTLNKGFDELTCNYLKDIDVLIGSDICFWDSMVRPLETLVGRALDMGVKLVLISDPGRLPFDKLGENLSKNMSGEMRSRSLHHPYSFEGKIFKIGTVPF</sequence>